<organism evidence="1 2">
    <name type="scientific">Candidatus Giovannonibacteria bacterium RIFCSPHIGHO2_02_43_13</name>
    <dbReference type="NCBI Taxonomy" id="1798330"/>
    <lineage>
        <taxon>Bacteria</taxon>
        <taxon>Candidatus Giovannoniibacteriota</taxon>
    </lineage>
</organism>
<proteinExistence type="predicted"/>
<evidence type="ECO:0008006" key="3">
    <source>
        <dbReference type="Google" id="ProtNLM"/>
    </source>
</evidence>
<protein>
    <recommendedName>
        <fullName evidence="3">Proteasome subunit alpha</fullName>
    </recommendedName>
</protein>
<accession>A0A1F5WSK0</accession>
<sequence>MFENQNSSTVIQTSDLFLMKEGDAADKIGRHLLIVACYKNGAVIGSRFDKRQNEEQQWIKKLNSTSLVVGLGQYGCFRSFCDLADLLKLSITDNFLQERYVTLPVYDKYLTPIIRSAYESGKPLALDIMYVNLRSSKLKMARFNGDTATYVGFGVLGGYPYQDRPMHTLTGAETKGKTREQMSEMMKEMFESGVRNPVKDAVKKMESYYGEKKHLDATDDAMDAVKAALFECDPPSKKETFELTVFENGELKSVYLERPKSLIANIEAPS</sequence>
<evidence type="ECO:0000313" key="2">
    <source>
        <dbReference type="Proteomes" id="UP000178425"/>
    </source>
</evidence>
<dbReference type="Proteomes" id="UP000178425">
    <property type="component" value="Unassembled WGS sequence"/>
</dbReference>
<gene>
    <name evidence="1" type="ORF">A2W54_00115</name>
</gene>
<dbReference type="AlphaFoldDB" id="A0A1F5WSK0"/>
<evidence type="ECO:0000313" key="1">
    <source>
        <dbReference type="EMBL" id="OGF78600.1"/>
    </source>
</evidence>
<dbReference type="EMBL" id="MFHI01000025">
    <property type="protein sequence ID" value="OGF78600.1"/>
    <property type="molecule type" value="Genomic_DNA"/>
</dbReference>
<name>A0A1F5WSK0_9BACT</name>
<comment type="caution">
    <text evidence="1">The sequence shown here is derived from an EMBL/GenBank/DDBJ whole genome shotgun (WGS) entry which is preliminary data.</text>
</comment>
<reference evidence="1 2" key="1">
    <citation type="journal article" date="2016" name="Nat. Commun.">
        <title>Thousands of microbial genomes shed light on interconnected biogeochemical processes in an aquifer system.</title>
        <authorList>
            <person name="Anantharaman K."/>
            <person name="Brown C.T."/>
            <person name="Hug L.A."/>
            <person name="Sharon I."/>
            <person name="Castelle C.J."/>
            <person name="Probst A.J."/>
            <person name="Thomas B.C."/>
            <person name="Singh A."/>
            <person name="Wilkins M.J."/>
            <person name="Karaoz U."/>
            <person name="Brodie E.L."/>
            <person name="Williams K.H."/>
            <person name="Hubbard S.S."/>
            <person name="Banfield J.F."/>
        </authorList>
    </citation>
    <scope>NUCLEOTIDE SEQUENCE [LARGE SCALE GENOMIC DNA]</scope>
</reference>